<dbReference type="Proteomes" id="UP000091820">
    <property type="component" value="Unassembled WGS sequence"/>
</dbReference>
<organism evidence="6 7">
    <name type="scientific">Glossina brevipalpis</name>
    <dbReference type="NCBI Taxonomy" id="37001"/>
    <lineage>
        <taxon>Eukaryota</taxon>
        <taxon>Metazoa</taxon>
        <taxon>Ecdysozoa</taxon>
        <taxon>Arthropoda</taxon>
        <taxon>Hexapoda</taxon>
        <taxon>Insecta</taxon>
        <taxon>Pterygota</taxon>
        <taxon>Neoptera</taxon>
        <taxon>Endopterygota</taxon>
        <taxon>Diptera</taxon>
        <taxon>Brachycera</taxon>
        <taxon>Muscomorpha</taxon>
        <taxon>Hippoboscoidea</taxon>
        <taxon>Glossinidae</taxon>
        <taxon>Glossina</taxon>
    </lineage>
</organism>
<dbReference type="InterPro" id="IPR009071">
    <property type="entry name" value="HMG_box_dom"/>
</dbReference>
<accession>A0A1A9WKX7</accession>
<proteinExistence type="predicted"/>
<evidence type="ECO:0000313" key="6">
    <source>
        <dbReference type="EnsemblMetazoa" id="GBRI023378-PA"/>
    </source>
</evidence>
<dbReference type="SUPFAM" id="SSF47095">
    <property type="entry name" value="HMG-box"/>
    <property type="match status" value="1"/>
</dbReference>
<feature type="DNA-binding region" description="HMG box" evidence="4">
    <location>
        <begin position="35"/>
        <end position="94"/>
    </location>
</feature>
<dbReference type="InterPro" id="IPR036910">
    <property type="entry name" value="HMG_box_dom_sf"/>
</dbReference>
<dbReference type="AlphaFoldDB" id="A0A1A9WKX7"/>
<keyword evidence="3 4" id="KW-0539">Nucleus</keyword>
<comment type="subcellular location">
    <subcellularLocation>
        <location evidence="1">Nucleus</location>
    </subcellularLocation>
</comment>
<protein>
    <recommendedName>
        <fullName evidence="5">HMG box domain-containing protein</fullName>
    </recommendedName>
</protein>
<name>A0A1A9WKX7_9MUSC</name>
<evidence type="ECO:0000313" key="7">
    <source>
        <dbReference type="Proteomes" id="UP000091820"/>
    </source>
</evidence>
<dbReference type="InterPro" id="IPR031061">
    <property type="entry name" value="HMGB_plant"/>
</dbReference>
<dbReference type="GO" id="GO:0005634">
    <property type="term" value="C:nucleus"/>
    <property type="evidence" value="ECO:0007669"/>
    <property type="project" value="UniProtKB-SubCell"/>
</dbReference>
<dbReference type="Gene3D" id="1.10.30.10">
    <property type="entry name" value="High mobility group box domain"/>
    <property type="match status" value="1"/>
</dbReference>
<dbReference type="Pfam" id="PF00505">
    <property type="entry name" value="HMG_box"/>
    <property type="match status" value="1"/>
</dbReference>
<evidence type="ECO:0000256" key="2">
    <source>
        <dbReference type="ARBA" id="ARBA00023125"/>
    </source>
</evidence>
<feature type="domain" description="HMG box" evidence="5">
    <location>
        <begin position="35"/>
        <end position="94"/>
    </location>
</feature>
<evidence type="ECO:0000256" key="1">
    <source>
        <dbReference type="ARBA" id="ARBA00004123"/>
    </source>
</evidence>
<reference evidence="6" key="2">
    <citation type="submission" date="2020-05" db="UniProtKB">
        <authorList>
            <consortium name="EnsemblMetazoa"/>
        </authorList>
    </citation>
    <scope>IDENTIFICATION</scope>
    <source>
        <strain evidence="6">IAEA</strain>
    </source>
</reference>
<keyword evidence="7" id="KW-1185">Reference proteome</keyword>
<dbReference type="VEuPathDB" id="VectorBase:GBRI023378"/>
<dbReference type="PANTHER" id="PTHR46261">
    <property type="entry name" value="HIGH MOBILITY GROUP B PROTEIN 4-RELATED"/>
    <property type="match status" value="1"/>
</dbReference>
<dbReference type="EnsemblMetazoa" id="GBRI023378-RA">
    <property type="protein sequence ID" value="GBRI023378-PA"/>
    <property type="gene ID" value="GBRI023378"/>
</dbReference>
<evidence type="ECO:0000259" key="5">
    <source>
        <dbReference type="PROSITE" id="PS50118"/>
    </source>
</evidence>
<sequence length="149" mass="17721">MSENIKKSKLSCDVKCEKKEPARGTSCERKEIYQGSKDRTTFFVFLYEYRQKLKMRCKKLPQVQICRNAGRKWRSMSDCEKQPYIMWAKRNREQAHCMKTKSNISSKTVGAKRRLCFSCFGNDVDLAWPEILLLQKLKVMYTLHEDKYL</sequence>
<keyword evidence="2 4" id="KW-0238">DNA-binding</keyword>
<dbReference type="CDD" id="cd00084">
    <property type="entry name" value="HMG-box_SF"/>
    <property type="match status" value="1"/>
</dbReference>
<reference evidence="7" key="1">
    <citation type="submission" date="2014-03" db="EMBL/GenBank/DDBJ databases">
        <authorList>
            <person name="Aksoy S."/>
            <person name="Warren W."/>
            <person name="Wilson R.K."/>
        </authorList>
    </citation>
    <scope>NUCLEOTIDE SEQUENCE [LARGE SCALE GENOMIC DNA]</scope>
    <source>
        <strain evidence="7">IAEA</strain>
    </source>
</reference>
<evidence type="ECO:0000256" key="3">
    <source>
        <dbReference type="ARBA" id="ARBA00023242"/>
    </source>
</evidence>
<dbReference type="GO" id="GO:0003677">
    <property type="term" value="F:DNA binding"/>
    <property type="evidence" value="ECO:0007669"/>
    <property type="project" value="UniProtKB-UniRule"/>
</dbReference>
<dbReference type="PROSITE" id="PS50118">
    <property type="entry name" value="HMG_BOX_2"/>
    <property type="match status" value="1"/>
</dbReference>
<dbReference type="SMART" id="SM00398">
    <property type="entry name" value="HMG"/>
    <property type="match status" value="1"/>
</dbReference>
<evidence type="ECO:0000256" key="4">
    <source>
        <dbReference type="PROSITE-ProRule" id="PRU00267"/>
    </source>
</evidence>
<dbReference type="PANTHER" id="PTHR46261:SF35">
    <property type="entry name" value="HIGH MOBILITY GROUP B PROTEIN 4-RELATED"/>
    <property type="match status" value="1"/>
</dbReference>